<gene>
    <name evidence="1" type="ORF">B2G88_07875</name>
</gene>
<evidence type="ECO:0000313" key="1">
    <source>
        <dbReference type="EMBL" id="OVE84325.1"/>
    </source>
</evidence>
<protein>
    <submittedName>
        <fullName evidence="1">Uncharacterized protein</fullName>
    </submittedName>
</protein>
<dbReference type="OrthoDB" id="373913at2157"/>
<dbReference type="AlphaFoldDB" id="A0A202E7T8"/>
<reference evidence="1 2" key="1">
    <citation type="submission" date="2017-02" db="EMBL/GenBank/DDBJ databases">
        <title>Natronthermophilus aegyptiacus gen. nov.,sp. nov., an aerobic, extremely halophilic alkalithermophilic archaeon isolated from the athalassohaline Wadi An Natrun, Egypt.</title>
        <authorList>
            <person name="Zhao B."/>
        </authorList>
    </citation>
    <scope>NUCLEOTIDE SEQUENCE [LARGE SCALE GENOMIC DNA]</scope>
    <source>
        <strain evidence="1 2">CGMCC 1.3597</strain>
    </source>
</reference>
<dbReference type="Proteomes" id="UP000196084">
    <property type="component" value="Unassembled WGS sequence"/>
</dbReference>
<proteinExistence type="predicted"/>
<comment type="caution">
    <text evidence="1">The sequence shown here is derived from an EMBL/GenBank/DDBJ whole genome shotgun (WGS) entry which is preliminary data.</text>
</comment>
<dbReference type="RefSeq" id="WP_054862784.1">
    <property type="nucleotide sequence ID" value="NZ_MWPH01000002.1"/>
</dbReference>
<sequence>MTYTLRKLYTVCDDERQRLEDRIREREHANTLTAAQRLELRELHKSHREVEQQRNSYLATLVALRARGKR</sequence>
<keyword evidence="2" id="KW-1185">Reference proteome</keyword>
<accession>A0A202E7T8</accession>
<organism evidence="1 2">
    <name type="scientific">Natronolimnobius baerhuensis</name>
    <dbReference type="NCBI Taxonomy" id="253108"/>
    <lineage>
        <taxon>Archaea</taxon>
        <taxon>Methanobacteriati</taxon>
        <taxon>Methanobacteriota</taxon>
        <taxon>Stenosarchaea group</taxon>
        <taxon>Halobacteria</taxon>
        <taxon>Halobacteriales</taxon>
        <taxon>Natrialbaceae</taxon>
        <taxon>Natronolimnobius</taxon>
    </lineage>
</organism>
<name>A0A202E7T8_9EURY</name>
<dbReference type="EMBL" id="MWPH01000002">
    <property type="protein sequence ID" value="OVE84325.1"/>
    <property type="molecule type" value="Genomic_DNA"/>
</dbReference>
<evidence type="ECO:0000313" key="2">
    <source>
        <dbReference type="Proteomes" id="UP000196084"/>
    </source>
</evidence>